<reference evidence="2 3" key="1">
    <citation type="journal article" date="2016" name="Nat. Commun.">
        <title>Thousands of microbial genomes shed light on interconnected biogeochemical processes in an aquifer system.</title>
        <authorList>
            <person name="Anantharaman K."/>
            <person name="Brown C.T."/>
            <person name="Hug L.A."/>
            <person name="Sharon I."/>
            <person name="Castelle C.J."/>
            <person name="Probst A.J."/>
            <person name="Thomas B.C."/>
            <person name="Singh A."/>
            <person name="Wilkins M.J."/>
            <person name="Karaoz U."/>
            <person name="Brodie E.L."/>
            <person name="Williams K.H."/>
            <person name="Hubbard S.S."/>
            <person name="Banfield J.F."/>
        </authorList>
    </citation>
    <scope>NUCLEOTIDE SEQUENCE [LARGE SCALE GENOMIC DNA]</scope>
</reference>
<dbReference type="SUPFAM" id="SSF111331">
    <property type="entry name" value="NAD kinase/diacylglycerol kinase-like"/>
    <property type="match status" value="1"/>
</dbReference>
<evidence type="ECO:0000259" key="1">
    <source>
        <dbReference type="PROSITE" id="PS50146"/>
    </source>
</evidence>
<dbReference type="Gene3D" id="3.40.50.10330">
    <property type="entry name" value="Probable inorganic polyphosphate/atp-NAD kinase, domain 1"/>
    <property type="match status" value="1"/>
</dbReference>
<proteinExistence type="predicted"/>
<dbReference type="EMBL" id="MGEQ01000002">
    <property type="protein sequence ID" value="OGL88050.1"/>
    <property type="molecule type" value="Genomic_DNA"/>
</dbReference>
<dbReference type="InterPro" id="IPR017438">
    <property type="entry name" value="ATP-NAD_kinase_N"/>
</dbReference>
<name>A0A1F7VBY7_9BACT</name>
<dbReference type="InterPro" id="IPR016064">
    <property type="entry name" value="NAD/diacylglycerol_kinase_sf"/>
</dbReference>
<gene>
    <name evidence="2" type="ORF">A3I41_02995</name>
</gene>
<feature type="domain" description="DAGKc" evidence="1">
    <location>
        <begin position="1"/>
        <end position="88"/>
    </location>
</feature>
<dbReference type="Proteomes" id="UP000176593">
    <property type="component" value="Unassembled WGS sequence"/>
</dbReference>
<accession>A0A1F7VBY7</accession>
<comment type="caution">
    <text evidence="2">The sequence shown here is derived from an EMBL/GenBank/DDBJ whole genome shotgun (WGS) entry which is preliminary data.</text>
</comment>
<sequence length="324" mass="35829">MDHLIVMNPFARHMRKDRTLRTRLRSLVRRPASVIEPQSVDELIKTMKALGDVRGLADVTVYIVGGDGTFNQVLNWVMTLPAENRPRLMPVGGGQFNFMTKFVGLKSTDPSVNLAKIFSGDIETVSEPWKSIRIHHSTSNETRFAAVVANGILCDAVEWYEEVGKGDMADVVKLIGAMVADFAKNMIHGRHGRIKPTRGDITINHNNLGVEEYAAFMFGTVPEFLPGCRPFLSPPNHASFSAMVYSGNLASLAASVPLVWNGWASPLTDLHMFNADAEHVVVKTKDPRLLVDGDLHTWPVSEQHPTHILTITHSEPIQLLHAVS</sequence>
<dbReference type="PROSITE" id="PS50146">
    <property type="entry name" value="DAGK"/>
    <property type="match status" value="1"/>
</dbReference>
<evidence type="ECO:0000313" key="2">
    <source>
        <dbReference type="EMBL" id="OGL88050.1"/>
    </source>
</evidence>
<evidence type="ECO:0000313" key="3">
    <source>
        <dbReference type="Proteomes" id="UP000176593"/>
    </source>
</evidence>
<dbReference type="InterPro" id="IPR001206">
    <property type="entry name" value="Diacylglycerol_kinase_cat_dom"/>
</dbReference>
<protein>
    <recommendedName>
        <fullName evidence="1">DAGKc domain-containing protein</fullName>
    </recommendedName>
</protein>
<organism evidence="2 3">
    <name type="scientific">Candidatus Uhrbacteria bacterium RIFCSPLOWO2_02_FULL_48_18</name>
    <dbReference type="NCBI Taxonomy" id="1802408"/>
    <lineage>
        <taxon>Bacteria</taxon>
        <taxon>Candidatus Uhriibacteriota</taxon>
    </lineage>
</organism>
<dbReference type="GO" id="GO:0016301">
    <property type="term" value="F:kinase activity"/>
    <property type="evidence" value="ECO:0007669"/>
    <property type="project" value="InterPro"/>
</dbReference>
<dbReference type="AlphaFoldDB" id="A0A1F7VBY7"/>
<dbReference type="Pfam" id="PF00781">
    <property type="entry name" value="DAGK_cat"/>
    <property type="match status" value="1"/>
</dbReference>